<evidence type="ECO:0000256" key="1">
    <source>
        <dbReference type="SAM" id="Phobius"/>
    </source>
</evidence>
<name>A0A811GBY9_9GAMM</name>
<evidence type="ECO:0000313" key="2">
    <source>
        <dbReference type="EMBL" id="CAB1219025.1"/>
    </source>
</evidence>
<organism evidence="2 3">
    <name type="scientific">Acinetobacter bouvetii</name>
    <dbReference type="NCBI Taxonomy" id="202951"/>
    <lineage>
        <taxon>Bacteria</taxon>
        <taxon>Pseudomonadati</taxon>
        <taxon>Pseudomonadota</taxon>
        <taxon>Gammaproteobacteria</taxon>
        <taxon>Moraxellales</taxon>
        <taxon>Moraxellaceae</taxon>
        <taxon>Acinetobacter</taxon>
    </lineage>
</organism>
<feature type="transmembrane region" description="Helical" evidence="1">
    <location>
        <begin position="30"/>
        <end position="48"/>
    </location>
</feature>
<keyword evidence="1" id="KW-0812">Transmembrane</keyword>
<reference evidence="2 3" key="1">
    <citation type="submission" date="2020-02" db="EMBL/GenBank/DDBJ databases">
        <authorList>
            <person name="Chaudhuri R."/>
        </authorList>
    </citation>
    <scope>NUCLEOTIDE SEQUENCE [LARGE SCALE GENOMIC DNA]</scope>
    <source>
        <strain evidence="2">SFB21</strain>
    </source>
</reference>
<gene>
    <name evidence="2" type="ORF">SFB21_2346</name>
</gene>
<dbReference type="Proteomes" id="UP000489961">
    <property type="component" value="Unassembled WGS sequence"/>
</dbReference>
<dbReference type="RefSeq" id="WP_174560176.1">
    <property type="nucleotide sequence ID" value="NZ_CADDTS010000040.1"/>
</dbReference>
<protein>
    <submittedName>
        <fullName evidence="2">Uncharacterized protein</fullName>
    </submittedName>
</protein>
<proteinExistence type="predicted"/>
<keyword evidence="1" id="KW-0472">Membrane</keyword>
<evidence type="ECO:0000313" key="3">
    <source>
        <dbReference type="Proteomes" id="UP000489961"/>
    </source>
</evidence>
<sequence length="59" mass="6708">MKFWLIKAVLLIFSVGVVLCLGFGFYHQDLLITAVGILLIFCIILLALEYKKMDSNPFD</sequence>
<comment type="caution">
    <text evidence="2">The sequence shown here is derived from an EMBL/GenBank/DDBJ whole genome shotgun (WGS) entry which is preliminary data.</text>
</comment>
<dbReference type="EMBL" id="CADDTS010000040">
    <property type="protein sequence ID" value="CAB1219025.1"/>
    <property type="molecule type" value="Genomic_DNA"/>
</dbReference>
<keyword evidence="1" id="KW-1133">Transmembrane helix</keyword>
<dbReference type="AlphaFoldDB" id="A0A811GBY9"/>
<accession>A0A811GBY9</accession>